<evidence type="ECO:0000259" key="4">
    <source>
        <dbReference type="PROSITE" id="PS50102"/>
    </source>
</evidence>
<evidence type="ECO:0000256" key="1">
    <source>
        <dbReference type="ARBA" id="ARBA00022884"/>
    </source>
</evidence>
<reference evidence="5 6" key="1">
    <citation type="journal article" date="2022" name="Nat. Plants">
        <title>Genomes of leafy and leafless Platanthera orchids illuminate the evolution of mycoheterotrophy.</title>
        <authorList>
            <person name="Li M.H."/>
            <person name="Liu K.W."/>
            <person name="Li Z."/>
            <person name="Lu H.C."/>
            <person name="Ye Q.L."/>
            <person name="Zhang D."/>
            <person name="Wang J.Y."/>
            <person name="Li Y.F."/>
            <person name="Zhong Z.M."/>
            <person name="Liu X."/>
            <person name="Yu X."/>
            <person name="Liu D.K."/>
            <person name="Tu X.D."/>
            <person name="Liu B."/>
            <person name="Hao Y."/>
            <person name="Liao X.Y."/>
            <person name="Jiang Y.T."/>
            <person name="Sun W.H."/>
            <person name="Chen J."/>
            <person name="Chen Y.Q."/>
            <person name="Ai Y."/>
            <person name="Zhai J.W."/>
            <person name="Wu S.S."/>
            <person name="Zhou Z."/>
            <person name="Hsiao Y.Y."/>
            <person name="Wu W.L."/>
            <person name="Chen Y.Y."/>
            <person name="Lin Y.F."/>
            <person name="Hsu J.L."/>
            <person name="Li C.Y."/>
            <person name="Wang Z.W."/>
            <person name="Zhao X."/>
            <person name="Zhong W.Y."/>
            <person name="Ma X.K."/>
            <person name="Ma L."/>
            <person name="Huang J."/>
            <person name="Chen G.Z."/>
            <person name="Huang M.Z."/>
            <person name="Huang L."/>
            <person name="Peng D.H."/>
            <person name="Luo Y.B."/>
            <person name="Zou S.Q."/>
            <person name="Chen S.P."/>
            <person name="Lan S."/>
            <person name="Tsai W.C."/>
            <person name="Van de Peer Y."/>
            <person name="Liu Z.J."/>
        </authorList>
    </citation>
    <scope>NUCLEOTIDE SEQUENCE [LARGE SCALE GENOMIC DNA]</scope>
    <source>
        <strain evidence="5">Lor288</strain>
    </source>
</reference>
<dbReference type="InterPro" id="IPR035979">
    <property type="entry name" value="RBD_domain_sf"/>
</dbReference>
<evidence type="ECO:0000256" key="2">
    <source>
        <dbReference type="PROSITE-ProRule" id="PRU00176"/>
    </source>
</evidence>
<dbReference type="Gene3D" id="3.30.70.330">
    <property type="match status" value="1"/>
</dbReference>
<gene>
    <name evidence="5" type="primary">GRP2</name>
    <name evidence="5" type="ORF">KSP40_PGU018160</name>
</gene>
<keyword evidence="6" id="KW-1185">Reference proteome</keyword>
<evidence type="ECO:0000313" key="5">
    <source>
        <dbReference type="EMBL" id="KAK8964650.1"/>
    </source>
</evidence>
<protein>
    <submittedName>
        <fullName evidence="5">Glycine-rich RNA-binding protein 2</fullName>
    </submittedName>
</protein>
<accession>A0ABR2MKR6</accession>
<evidence type="ECO:0000313" key="6">
    <source>
        <dbReference type="Proteomes" id="UP001412067"/>
    </source>
</evidence>
<comment type="caution">
    <text evidence="5">The sequence shown here is derived from an EMBL/GenBank/DDBJ whole genome shotgun (WGS) entry which is preliminary data.</text>
</comment>
<dbReference type="InterPro" id="IPR000504">
    <property type="entry name" value="RRM_dom"/>
</dbReference>
<dbReference type="InterPro" id="IPR012677">
    <property type="entry name" value="Nucleotide-bd_a/b_plait_sf"/>
</dbReference>
<keyword evidence="1 2" id="KW-0694">RNA-binding</keyword>
<feature type="region of interest" description="Disordered" evidence="3">
    <location>
        <begin position="388"/>
        <end position="409"/>
    </location>
</feature>
<dbReference type="EMBL" id="JBBWWR010000006">
    <property type="protein sequence ID" value="KAK8964650.1"/>
    <property type="molecule type" value="Genomic_DNA"/>
</dbReference>
<dbReference type="SUPFAM" id="SSF54928">
    <property type="entry name" value="RNA-binding domain, RBD"/>
    <property type="match status" value="1"/>
</dbReference>
<dbReference type="SMART" id="SM00360">
    <property type="entry name" value="RRM"/>
    <property type="match status" value="1"/>
</dbReference>
<dbReference type="Proteomes" id="UP001412067">
    <property type="component" value="Unassembled WGS sequence"/>
</dbReference>
<sequence>MDELVETLRIIGRCMQEPPHIQISSSMYTIPEAILELETMTEKITYNIFNTDLQWLARITLTVRTRRLNSRWLIAWRRTPAIPHRRQRRRALLGGGHNLHEDFRRRARVETQRETMRRYFEQFGDILEAVVITDKHTGRSKGYGFASPLFPPSQVTFKDPDAAIRACQNPAPMIDGRRANCNLASLGASQRRQPPATQLGQSLYTGAYSQESVYPMVSSALNSYCNFDSTINQHHRPPLLQNYYGLAGGQHHQQFTPYYPALSPGVFPNFYPYYTQYSHTSHVQGGFPLHNPQMLQYPYAAPHLGSPPAILSMPATIAGRAAGEPINSLIPFPLNKQDLFLLLASLMPFMDLRILTTTAISIHLALRFFSLPPFASWEVTHATTTRPDLHDNHQRAGSQSPQSCLLATPLSPTDVGGLVLGRPR</sequence>
<dbReference type="PANTHER" id="PTHR11176">
    <property type="entry name" value="BOULE-RELATED"/>
    <property type="match status" value="1"/>
</dbReference>
<name>A0ABR2MKR6_9ASPA</name>
<dbReference type="Pfam" id="PF00076">
    <property type="entry name" value="RRM_1"/>
    <property type="match status" value="1"/>
</dbReference>
<dbReference type="PROSITE" id="PS50102">
    <property type="entry name" value="RRM"/>
    <property type="match status" value="1"/>
</dbReference>
<evidence type="ECO:0000256" key="3">
    <source>
        <dbReference type="SAM" id="MobiDB-lite"/>
    </source>
</evidence>
<feature type="compositionally biased region" description="Polar residues" evidence="3">
    <location>
        <begin position="395"/>
        <end position="405"/>
    </location>
</feature>
<proteinExistence type="predicted"/>
<feature type="domain" description="RRM" evidence="4">
    <location>
        <begin position="89"/>
        <end position="147"/>
    </location>
</feature>
<dbReference type="PANTHER" id="PTHR11176:SF22">
    <property type="entry name" value="RNA-BINDING PROTEIN 38-LIKE ISOFORM X1"/>
    <property type="match status" value="1"/>
</dbReference>
<organism evidence="5 6">
    <name type="scientific">Platanthera guangdongensis</name>
    <dbReference type="NCBI Taxonomy" id="2320717"/>
    <lineage>
        <taxon>Eukaryota</taxon>
        <taxon>Viridiplantae</taxon>
        <taxon>Streptophyta</taxon>
        <taxon>Embryophyta</taxon>
        <taxon>Tracheophyta</taxon>
        <taxon>Spermatophyta</taxon>
        <taxon>Magnoliopsida</taxon>
        <taxon>Liliopsida</taxon>
        <taxon>Asparagales</taxon>
        <taxon>Orchidaceae</taxon>
        <taxon>Orchidoideae</taxon>
        <taxon>Orchideae</taxon>
        <taxon>Orchidinae</taxon>
        <taxon>Platanthera</taxon>
    </lineage>
</organism>